<dbReference type="PANTHER" id="PTHR43840">
    <property type="entry name" value="MITOCHONDRIAL METAL TRANSPORTER 1-RELATED"/>
    <property type="match status" value="1"/>
</dbReference>
<evidence type="ECO:0000259" key="10">
    <source>
        <dbReference type="Pfam" id="PF01545"/>
    </source>
</evidence>
<name>A0A9J6RJ27_9GAMM</name>
<feature type="domain" description="Cation efflux protein transmembrane" evidence="10">
    <location>
        <begin position="15"/>
        <end position="213"/>
    </location>
</feature>
<evidence type="ECO:0000256" key="7">
    <source>
        <dbReference type="ARBA" id="ARBA00022989"/>
    </source>
</evidence>
<keyword evidence="12" id="KW-1185">Reference proteome</keyword>
<feature type="transmembrane region" description="Helical" evidence="9">
    <location>
        <begin position="40"/>
        <end position="61"/>
    </location>
</feature>
<dbReference type="InterPro" id="IPR050291">
    <property type="entry name" value="CDF_Transporter"/>
</dbReference>
<evidence type="ECO:0000256" key="2">
    <source>
        <dbReference type="ARBA" id="ARBA00010212"/>
    </source>
</evidence>
<keyword evidence="3" id="KW-0813">Transport</keyword>
<dbReference type="Proteomes" id="UP001069090">
    <property type="component" value="Unassembled WGS sequence"/>
</dbReference>
<protein>
    <submittedName>
        <fullName evidence="11">Cation diffusion facilitator family transporter</fullName>
    </submittedName>
</protein>
<dbReference type="GO" id="GO:0006882">
    <property type="term" value="P:intracellular zinc ion homeostasis"/>
    <property type="evidence" value="ECO:0007669"/>
    <property type="project" value="TreeGrafter"/>
</dbReference>
<evidence type="ECO:0000256" key="4">
    <source>
        <dbReference type="ARBA" id="ARBA00022496"/>
    </source>
</evidence>
<evidence type="ECO:0000256" key="5">
    <source>
        <dbReference type="ARBA" id="ARBA00022692"/>
    </source>
</evidence>
<proteinExistence type="inferred from homology"/>
<dbReference type="GO" id="GO:0005886">
    <property type="term" value="C:plasma membrane"/>
    <property type="evidence" value="ECO:0007669"/>
    <property type="project" value="TreeGrafter"/>
</dbReference>
<sequence>MPCHNQAKREQKALLVSLYGVVFFIVLALGFAVFTNSGAILFDGIYSLIAFATALITLKVAKLAEKPDDELFHFGYTSLEPTLNLFKSLIVIVACVYAGVEALMRLLAGGTEAEYGWAVVYGVLSTVGCFVVAGSLKKMGRDTRSGLLAVEAKTWFVDGLFSLSVLLGFIVAWVINQTEYADLAPYVDPLLLMILVVLALPIPGRILLDSLREVILMAPPAKVVDEIEAKLFELLGHIPHQLIELRVTKRGRNTYVLVHLVVSDEFKVNSIKELDQIRYDTMAAIKVWNPEVVLDILFVQDLALAE</sequence>
<keyword evidence="6" id="KW-0406">Ion transport</keyword>
<comment type="caution">
    <text evidence="11">The sequence shown here is derived from an EMBL/GenBank/DDBJ whole genome shotgun (WGS) entry which is preliminary data.</text>
</comment>
<evidence type="ECO:0000256" key="3">
    <source>
        <dbReference type="ARBA" id="ARBA00022448"/>
    </source>
</evidence>
<evidence type="ECO:0000256" key="9">
    <source>
        <dbReference type="SAM" id="Phobius"/>
    </source>
</evidence>
<dbReference type="GO" id="GO:0015086">
    <property type="term" value="F:cadmium ion transmembrane transporter activity"/>
    <property type="evidence" value="ECO:0007669"/>
    <property type="project" value="TreeGrafter"/>
</dbReference>
<keyword evidence="6" id="KW-0864">Zinc transport</keyword>
<dbReference type="GO" id="GO:0015093">
    <property type="term" value="F:ferrous iron transmembrane transporter activity"/>
    <property type="evidence" value="ECO:0007669"/>
    <property type="project" value="TreeGrafter"/>
</dbReference>
<accession>A0A9J6RJ27</accession>
<comment type="subcellular location">
    <subcellularLocation>
        <location evidence="1">Membrane</location>
        <topology evidence="1">Multi-pass membrane protein</topology>
    </subcellularLocation>
</comment>
<dbReference type="InterPro" id="IPR002524">
    <property type="entry name" value="Cation_efflux"/>
</dbReference>
<feature type="transmembrane region" description="Helical" evidence="9">
    <location>
        <begin position="190"/>
        <end position="208"/>
    </location>
</feature>
<dbReference type="Gene3D" id="1.20.1510.10">
    <property type="entry name" value="Cation efflux protein transmembrane domain"/>
    <property type="match status" value="1"/>
</dbReference>
<dbReference type="PANTHER" id="PTHR43840:SF15">
    <property type="entry name" value="MITOCHONDRIAL METAL TRANSPORTER 1-RELATED"/>
    <property type="match status" value="1"/>
</dbReference>
<keyword evidence="4" id="KW-0410">Iron transport</keyword>
<evidence type="ECO:0000256" key="8">
    <source>
        <dbReference type="ARBA" id="ARBA00023136"/>
    </source>
</evidence>
<gene>
    <name evidence="11" type="ORF">O0V09_04415</name>
</gene>
<dbReference type="EMBL" id="JAPTGG010000003">
    <property type="protein sequence ID" value="MCZ0864428.1"/>
    <property type="molecule type" value="Genomic_DNA"/>
</dbReference>
<dbReference type="Pfam" id="PF01545">
    <property type="entry name" value="Cation_efflux"/>
    <property type="match status" value="1"/>
</dbReference>
<feature type="transmembrane region" description="Helical" evidence="9">
    <location>
        <begin position="155"/>
        <end position="175"/>
    </location>
</feature>
<feature type="transmembrane region" description="Helical" evidence="9">
    <location>
        <begin position="12"/>
        <end position="34"/>
    </location>
</feature>
<dbReference type="SUPFAM" id="SSF161111">
    <property type="entry name" value="Cation efflux protein transmembrane domain-like"/>
    <property type="match status" value="1"/>
</dbReference>
<comment type="similarity">
    <text evidence="2">Belongs to the cation diffusion facilitator (CDF) transporter (TC 2.A.4) family. FieF subfamily.</text>
</comment>
<dbReference type="GO" id="GO:0015341">
    <property type="term" value="F:zinc efflux antiporter activity"/>
    <property type="evidence" value="ECO:0007669"/>
    <property type="project" value="TreeGrafter"/>
</dbReference>
<organism evidence="11 12">
    <name type="scientific">Dasania phycosphaerae</name>
    <dbReference type="NCBI Taxonomy" id="2950436"/>
    <lineage>
        <taxon>Bacteria</taxon>
        <taxon>Pseudomonadati</taxon>
        <taxon>Pseudomonadota</taxon>
        <taxon>Gammaproteobacteria</taxon>
        <taxon>Cellvibrionales</taxon>
        <taxon>Spongiibacteraceae</taxon>
        <taxon>Dasania</taxon>
    </lineage>
</organism>
<keyword evidence="5 9" id="KW-0812">Transmembrane</keyword>
<dbReference type="AlphaFoldDB" id="A0A9J6RJ27"/>
<evidence type="ECO:0000256" key="6">
    <source>
        <dbReference type="ARBA" id="ARBA00022906"/>
    </source>
</evidence>
<evidence type="ECO:0000256" key="1">
    <source>
        <dbReference type="ARBA" id="ARBA00004141"/>
    </source>
</evidence>
<keyword evidence="8 9" id="KW-0472">Membrane</keyword>
<dbReference type="RefSeq" id="WP_258330584.1">
    <property type="nucleotide sequence ID" value="NZ_JAPTGG010000003.1"/>
</dbReference>
<dbReference type="NCBIfam" id="TIGR01297">
    <property type="entry name" value="CDF"/>
    <property type="match status" value="1"/>
</dbReference>
<dbReference type="InterPro" id="IPR058533">
    <property type="entry name" value="Cation_efflux_TM"/>
</dbReference>
<feature type="transmembrane region" description="Helical" evidence="9">
    <location>
        <begin position="82"/>
        <end position="100"/>
    </location>
</feature>
<evidence type="ECO:0000313" key="12">
    <source>
        <dbReference type="Proteomes" id="UP001069090"/>
    </source>
</evidence>
<keyword evidence="6" id="KW-0862">Zinc</keyword>
<evidence type="ECO:0000313" key="11">
    <source>
        <dbReference type="EMBL" id="MCZ0864428.1"/>
    </source>
</evidence>
<keyword evidence="4" id="KW-0408">Iron</keyword>
<feature type="transmembrane region" description="Helical" evidence="9">
    <location>
        <begin position="115"/>
        <end position="134"/>
    </location>
</feature>
<dbReference type="InterPro" id="IPR027469">
    <property type="entry name" value="Cation_efflux_TMD_sf"/>
</dbReference>
<keyword evidence="7 9" id="KW-1133">Transmembrane helix</keyword>
<reference evidence="11 12" key="1">
    <citation type="submission" date="2022-12" db="EMBL/GenBank/DDBJ databases">
        <title>Dasania phycosphaerae sp. nov., isolated from particulate material of the south coast of Korea.</title>
        <authorList>
            <person name="Jiang Y."/>
        </authorList>
    </citation>
    <scope>NUCLEOTIDE SEQUENCE [LARGE SCALE GENOMIC DNA]</scope>
    <source>
        <strain evidence="11 12">GY-19</strain>
    </source>
</reference>